<keyword evidence="8" id="KW-0812">Transmembrane</keyword>
<dbReference type="CDD" id="cd11042">
    <property type="entry name" value="CYP51-like"/>
    <property type="match status" value="1"/>
</dbReference>
<keyword evidence="10" id="KW-1185">Reference proteome</keyword>
<evidence type="ECO:0000256" key="5">
    <source>
        <dbReference type="ARBA" id="ARBA00023004"/>
    </source>
</evidence>
<dbReference type="AlphaFoldDB" id="A0AAV5GKT3"/>
<keyword evidence="8" id="KW-1133">Transmembrane helix</keyword>
<evidence type="ECO:0000313" key="10">
    <source>
        <dbReference type="Proteomes" id="UP001342314"/>
    </source>
</evidence>
<keyword evidence="7" id="KW-0560">Oxidoreductase</keyword>
<dbReference type="PRINTS" id="PR00385">
    <property type="entry name" value="P450"/>
</dbReference>
<gene>
    <name evidence="9" type="ORF">Rhopal_002252-T1</name>
</gene>
<feature type="transmembrane region" description="Helical" evidence="8">
    <location>
        <begin position="20"/>
        <end position="42"/>
    </location>
</feature>
<proteinExistence type="inferred from homology"/>
<sequence length="536" mass="59803">MDHVKLAHAVLRGHLPPAAALAVEGVALAAAGLVVLTVLNVIRQVLTIRDPTKPPRVFHFVPYIGCAFSYGFDPLGFFERNRDKYGPVFTFPLFGREITVALGALGSNFVLNSPHQIVNAEQAYTNFTTPVFGKEVVYDCPNSVFMQQKKFIKTGLTTENFKRYVPIIADEVRAYLSKKVFLGDNLRKRRLMDPVKAASEITVCTAAATLQGHEVREALDETFAKLIHDLDGGFTPLNFVFPYLPIPSYRRRDRAQAKMREFYLSILRKRGESKEEHYKNGEPLTDVQIAHMMIALLMGGQHTSAATGAWAILRLADNPDFQEKLYQEQVDRYGDGHGGFAPLAYETLQTPLLTAFVKELLRVHPPLHSLFRKVLHDIPIPASVASPATEPHQPKSFHRHNDGGEYVVRAGGYVLATPGFTAVDERVWGRDGKVFRPERWLNGKAAKVAGGEDEGLEDYGWGKISKGGKSPYLPFGAGRHRCIGEAFAMLQISTIVATLVRETRWVLDSPGKFPKNDYTTMIVMPAKPRDVTFTRR</sequence>
<name>A0AAV5GKT3_9BASI</name>
<evidence type="ECO:0008006" key="11">
    <source>
        <dbReference type="Google" id="ProtNLM"/>
    </source>
</evidence>
<dbReference type="GO" id="GO:0016705">
    <property type="term" value="F:oxidoreductase activity, acting on paired donors, with incorporation or reduction of molecular oxygen"/>
    <property type="evidence" value="ECO:0007669"/>
    <property type="project" value="InterPro"/>
</dbReference>
<dbReference type="GO" id="GO:0020037">
    <property type="term" value="F:heme binding"/>
    <property type="evidence" value="ECO:0007669"/>
    <property type="project" value="InterPro"/>
</dbReference>
<keyword evidence="4 6" id="KW-0479">Metal-binding</keyword>
<evidence type="ECO:0000313" key="9">
    <source>
        <dbReference type="EMBL" id="GJN89273.1"/>
    </source>
</evidence>
<dbReference type="PROSITE" id="PS00086">
    <property type="entry name" value="CYTOCHROME_P450"/>
    <property type="match status" value="1"/>
</dbReference>
<comment type="cofactor">
    <cofactor evidence="1 6">
        <name>heme</name>
        <dbReference type="ChEBI" id="CHEBI:30413"/>
    </cofactor>
</comment>
<dbReference type="InterPro" id="IPR036396">
    <property type="entry name" value="Cyt_P450_sf"/>
</dbReference>
<dbReference type="PANTHER" id="PTHR24304:SF2">
    <property type="entry name" value="24-HYDROXYCHOLESTEROL 7-ALPHA-HYDROXYLASE"/>
    <property type="match status" value="1"/>
</dbReference>
<evidence type="ECO:0000256" key="3">
    <source>
        <dbReference type="ARBA" id="ARBA00022617"/>
    </source>
</evidence>
<evidence type="ECO:0000256" key="7">
    <source>
        <dbReference type="RuleBase" id="RU000461"/>
    </source>
</evidence>
<dbReference type="Gene3D" id="1.10.630.10">
    <property type="entry name" value="Cytochrome P450"/>
    <property type="match status" value="1"/>
</dbReference>
<keyword evidence="5 6" id="KW-0408">Iron</keyword>
<accession>A0AAV5GKT3</accession>
<dbReference type="EMBL" id="BQKY01000004">
    <property type="protein sequence ID" value="GJN89273.1"/>
    <property type="molecule type" value="Genomic_DNA"/>
</dbReference>
<dbReference type="InterPro" id="IPR017972">
    <property type="entry name" value="Cyt_P450_CS"/>
</dbReference>
<dbReference type="PRINTS" id="PR00465">
    <property type="entry name" value="EP450IV"/>
</dbReference>
<protein>
    <recommendedName>
        <fullName evidence="11">Lanosterol 14-alpha-demethylase</fullName>
    </recommendedName>
</protein>
<organism evidence="9 10">
    <name type="scientific">Rhodotorula paludigena</name>
    <dbReference type="NCBI Taxonomy" id="86838"/>
    <lineage>
        <taxon>Eukaryota</taxon>
        <taxon>Fungi</taxon>
        <taxon>Dikarya</taxon>
        <taxon>Basidiomycota</taxon>
        <taxon>Pucciniomycotina</taxon>
        <taxon>Microbotryomycetes</taxon>
        <taxon>Sporidiobolales</taxon>
        <taxon>Sporidiobolaceae</taxon>
        <taxon>Rhodotorula</taxon>
    </lineage>
</organism>
<keyword evidence="3 6" id="KW-0349">Heme</keyword>
<comment type="similarity">
    <text evidence="2 7">Belongs to the cytochrome P450 family.</text>
</comment>
<dbReference type="GO" id="GO:0005506">
    <property type="term" value="F:iron ion binding"/>
    <property type="evidence" value="ECO:0007669"/>
    <property type="project" value="InterPro"/>
</dbReference>
<reference evidence="9 10" key="1">
    <citation type="submission" date="2021-12" db="EMBL/GenBank/DDBJ databases">
        <title>High titer production of polyol ester of fatty acids by Rhodotorula paludigena BS15 towards product separation-free biomass refinery.</title>
        <authorList>
            <person name="Mano J."/>
            <person name="Ono H."/>
            <person name="Tanaka T."/>
            <person name="Naito K."/>
            <person name="Sushida H."/>
            <person name="Ike M."/>
            <person name="Tokuyasu K."/>
            <person name="Kitaoka M."/>
        </authorList>
    </citation>
    <scope>NUCLEOTIDE SEQUENCE [LARGE SCALE GENOMIC DNA]</scope>
    <source>
        <strain evidence="9 10">BS15</strain>
    </source>
</reference>
<keyword evidence="7" id="KW-0503">Monooxygenase</keyword>
<feature type="binding site" description="axial binding residue" evidence="6">
    <location>
        <position position="482"/>
    </location>
    <ligand>
        <name>heme</name>
        <dbReference type="ChEBI" id="CHEBI:30413"/>
    </ligand>
    <ligandPart>
        <name>Fe</name>
        <dbReference type="ChEBI" id="CHEBI:18248"/>
    </ligandPart>
</feature>
<dbReference type="InterPro" id="IPR001128">
    <property type="entry name" value="Cyt_P450"/>
</dbReference>
<evidence type="ECO:0000256" key="6">
    <source>
        <dbReference type="PIRSR" id="PIRSR602403-1"/>
    </source>
</evidence>
<evidence type="ECO:0000256" key="2">
    <source>
        <dbReference type="ARBA" id="ARBA00010617"/>
    </source>
</evidence>
<dbReference type="Proteomes" id="UP001342314">
    <property type="component" value="Unassembled WGS sequence"/>
</dbReference>
<comment type="caution">
    <text evidence="9">The sequence shown here is derived from an EMBL/GenBank/DDBJ whole genome shotgun (WGS) entry which is preliminary data.</text>
</comment>
<evidence type="ECO:0000256" key="4">
    <source>
        <dbReference type="ARBA" id="ARBA00022723"/>
    </source>
</evidence>
<evidence type="ECO:0000256" key="1">
    <source>
        <dbReference type="ARBA" id="ARBA00001971"/>
    </source>
</evidence>
<dbReference type="InterPro" id="IPR050529">
    <property type="entry name" value="CYP450_sterol_14alpha_dmase"/>
</dbReference>
<dbReference type="Pfam" id="PF00067">
    <property type="entry name" value="p450"/>
    <property type="match status" value="1"/>
</dbReference>
<dbReference type="InterPro" id="IPR002403">
    <property type="entry name" value="Cyt_P450_E_grp-IV"/>
</dbReference>
<evidence type="ECO:0000256" key="8">
    <source>
        <dbReference type="SAM" id="Phobius"/>
    </source>
</evidence>
<dbReference type="PANTHER" id="PTHR24304">
    <property type="entry name" value="CYTOCHROME P450 FAMILY 7"/>
    <property type="match status" value="1"/>
</dbReference>
<dbReference type="GO" id="GO:0004497">
    <property type="term" value="F:monooxygenase activity"/>
    <property type="evidence" value="ECO:0007669"/>
    <property type="project" value="UniProtKB-KW"/>
</dbReference>
<keyword evidence="8" id="KW-0472">Membrane</keyword>
<dbReference type="SUPFAM" id="SSF48264">
    <property type="entry name" value="Cytochrome P450"/>
    <property type="match status" value="1"/>
</dbReference>